<evidence type="ECO:0000259" key="5">
    <source>
        <dbReference type="PROSITE" id="PS51296"/>
    </source>
</evidence>
<dbReference type="PANTHER" id="PTHR21496">
    <property type="entry name" value="FERREDOXIN-RELATED"/>
    <property type="match status" value="1"/>
</dbReference>
<evidence type="ECO:0000256" key="2">
    <source>
        <dbReference type="ARBA" id="ARBA00022723"/>
    </source>
</evidence>
<dbReference type="GO" id="GO:0004497">
    <property type="term" value="F:monooxygenase activity"/>
    <property type="evidence" value="ECO:0007669"/>
    <property type="project" value="UniProtKB-ARBA"/>
</dbReference>
<evidence type="ECO:0000256" key="3">
    <source>
        <dbReference type="ARBA" id="ARBA00023004"/>
    </source>
</evidence>
<sequence>MTWTTALAVDDLAPGTRQVVKLAERSLLLLNESGKIHAVNSVCPHLKLSLKKGKINSDGALVCPWHRSEFDLETGSVNKWCPFPPVLGNVLGKISSENNLAVFPTKVENGQILVDLSV</sequence>
<evidence type="ECO:0000313" key="7">
    <source>
        <dbReference type="Proteomes" id="UP000729733"/>
    </source>
</evidence>
<comment type="caution">
    <text evidence="6">The sequence shown here is derived from an EMBL/GenBank/DDBJ whole genome shotgun (WGS) entry which is preliminary data.</text>
</comment>
<reference evidence="6" key="1">
    <citation type="journal article" date="2021" name="Antonie Van Leeuwenhoek">
        <title>Draft genome and description of Waterburya agarophytonicola gen. nov. sp. nov. (Pleurocapsales, Cyanobacteria): a seaweed symbiont.</title>
        <authorList>
            <person name="Bonthond G."/>
            <person name="Shalygin S."/>
            <person name="Bayer T."/>
            <person name="Weinberger F."/>
        </authorList>
    </citation>
    <scope>NUCLEOTIDE SEQUENCE</scope>
    <source>
        <strain evidence="6">KI4</strain>
    </source>
</reference>
<protein>
    <submittedName>
        <fullName evidence="6">Rieske (2Fe-2S) protein</fullName>
    </submittedName>
</protein>
<evidence type="ECO:0000256" key="4">
    <source>
        <dbReference type="ARBA" id="ARBA00023014"/>
    </source>
</evidence>
<dbReference type="CDD" id="cd03467">
    <property type="entry name" value="Rieske"/>
    <property type="match status" value="1"/>
</dbReference>
<keyword evidence="1" id="KW-0001">2Fe-2S</keyword>
<organism evidence="6 7">
    <name type="scientific">Waterburya agarophytonicola KI4</name>
    <dbReference type="NCBI Taxonomy" id="2874699"/>
    <lineage>
        <taxon>Bacteria</taxon>
        <taxon>Bacillati</taxon>
        <taxon>Cyanobacteriota</taxon>
        <taxon>Cyanophyceae</taxon>
        <taxon>Pleurocapsales</taxon>
        <taxon>Hyellaceae</taxon>
        <taxon>Waterburya</taxon>
        <taxon>Waterburya agarophytonicola</taxon>
    </lineage>
</organism>
<keyword evidence="7" id="KW-1185">Reference proteome</keyword>
<gene>
    <name evidence="6" type="ORF">I4641_05830</name>
</gene>
<dbReference type="AlphaFoldDB" id="A0A964BPI9"/>
<dbReference type="GO" id="GO:0051537">
    <property type="term" value="F:2 iron, 2 sulfur cluster binding"/>
    <property type="evidence" value="ECO:0007669"/>
    <property type="project" value="UniProtKB-KW"/>
</dbReference>
<keyword evidence="2" id="KW-0479">Metal-binding</keyword>
<keyword evidence="4" id="KW-0411">Iron-sulfur</keyword>
<feature type="domain" description="Rieske" evidence="5">
    <location>
        <begin position="4"/>
        <end position="114"/>
    </location>
</feature>
<dbReference type="SUPFAM" id="SSF50022">
    <property type="entry name" value="ISP domain"/>
    <property type="match status" value="1"/>
</dbReference>
<dbReference type="GO" id="GO:0046872">
    <property type="term" value="F:metal ion binding"/>
    <property type="evidence" value="ECO:0007669"/>
    <property type="project" value="UniProtKB-KW"/>
</dbReference>
<dbReference type="Pfam" id="PF00355">
    <property type="entry name" value="Rieske"/>
    <property type="match status" value="1"/>
</dbReference>
<dbReference type="PROSITE" id="PS51296">
    <property type="entry name" value="RIESKE"/>
    <property type="match status" value="1"/>
</dbReference>
<accession>A0A964BPI9</accession>
<dbReference type="EMBL" id="JADWDC010000009">
    <property type="protein sequence ID" value="MCC0176497.1"/>
    <property type="molecule type" value="Genomic_DNA"/>
</dbReference>
<name>A0A964BPI9_9CYAN</name>
<dbReference type="PANTHER" id="PTHR21496:SF23">
    <property type="entry name" value="3-PHENYLPROPIONATE_CINNAMIC ACID DIOXYGENASE FERREDOXIN SUBUNIT"/>
    <property type="match status" value="1"/>
</dbReference>
<dbReference type="GO" id="GO:0016705">
    <property type="term" value="F:oxidoreductase activity, acting on paired donors, with incorporation or reduction of molecular oxygen"/>
    <property type="evidence" value="ECO:0007669"/>
    <property type="project" value="UniProtKB-ARBA"/>
</dbReference>
<dbReference type="InterPro" id="IPR017941">
    <property type="entry name" value="Rieske_2Fe-2S"/>
</dbReference>
<evidence type="ECO:0000256" key="1">
    <source>
        <dbReference type="ARBA" id="ARBA00022714"/>
    </source>
</evidence>
<evidence type="ECO:0000313" key="6">
    <source>
        <dbReference type="EMBL" id="MCC0176497.1"/>
    </source>
</evidence>
<dbReference type="Proteomes" id="UP000729733">
    <property type="component" value="Unassembled WGS sequence"/>
</dbReference>
<dbReference type="Gene3D" id="2.102.10.10">
    <property type="entry name" value="Rieske [2Fe-2S] iron-sulphur domain"/>
    <property type="match status" value="1"/>
</dbReference>
<proteinExistence type="predicted"/>
<dbReference type="RefSeq" id="WP_229639534.1">
    <property type="nucleotide sequence ID" value="NZ_JADWDC010000009.1"/>
</dbReference>
<keyword evidence="3" id="KW-0408">Iron</keyword>
<dbReference type="InterPro" id="IPR036922">
    <property type="entry name" value="Rieske_2Fe-2S_sf"/>
</dbReference>